<keyword evidence="1" id="KW-0805">Transcription regulation</keyword>
<keyword evidence="6" id="KW-1185">Reference proteome</keyword>
<name>A0ABY6Z6W5_9BACL</name>
<protein>
    <submittedName>
        <fullName evidence="5">MurR/RpiR family transcriptional regulator</fullName>
    </submittedName>
</protein>
<dbReference type="PANTHER" id="PTHR30514:SF18">
    <property type="entry name" value="RPIR-FAMILY TRANSCRIPTIONAL REGULATOR"/>
    <property type="match status" value="1"/>
</dbReference>
<sequence>MELESLRVALQQQANNLSPSSRKALDWILRNTLKIAWTGVEDVSQQVGVSTATIVKTLKQCGFEGYSDLQRRIREQLPDSSLVWKLFENNPPQSALTPIGAIVEEEKANLDQLEALVAPVIGEMIDTLLAADRVLVVASLMTAPIAEYVSLHLRLLIGRVDYVDASSSQAWLRFRDLSKEDCVLGLSYPRYSEATRQFLSAATKRTSKVILMTDVAGPPIPGTKLTVRLPSISHYHYSSNVSLMALTQILAKGFGQKDPERIMNNLNATDEIWSELNVVSKIKKDSP</sequence>
<dbReference type="InterPro" id="IPR036388">
    <property type="entry name" value="WH-like_DNA-bd_sf"/>
</dbReference>
<dbReference type="InterPro" id="IPR046348">
    <property type="entry name" value="SIS_dom_sf"/>
</dbReference>
<feature type="domain" description="HTH rpiR-type" evidence="4">
    <location>
        <begin position="4"/>
        <end position="80"/>
    </location>
</feature>
<evidence type="ECO:0000256" key="1">
    <source>
        <dbReference type="ARBA" id="ARBA00023015"/>
    </source>
</evidence>
<evidence type="ECO:0000256" key="3">
    <source>
        <dbReference type="ARBA" id="ARBA00023163"/>
    </source>
</evidence>
<dbReference type="CDD" id="cd05013">
    <property type="entry name" value="SIS_RpiR"/>
    <property type="match status" value="1"/>
</dbReference>
<reference evidence="5" key="1">
    <citation type="submission" date="2022-08" db="EMBL/GenBank/DDBJ databases">
        <title>Alicyclobacillus dauci DSM2870, complete genome.</title>
        <authorList>
            <person name="Wang Q."/>
            <person name="Cai R."/>
            <person name="Wang Z."/>
        </authorList>
    </citation>
    <scope>NUCLEOTIDE SEQUENCE</scope>
    <source>
        <strain evidence="5">DSM 28700</strain>
    </source>
</reference>
<evidence type="ECO:0000313" key="5">
    <source>
        <dbReference type="EMBL" id="WAH37994.1"/>
    </source>
</evidence>
<evidence type="ECO:0000256" key="2">
    <source>
        <dbReference type="ARBA" id="ARBA00023125"/>
    </source>
</evidence>
<dbReference type="InterPro" id="IPR000281">
    <property type="entry name" value="HTH_RpiR"/>
</dbReference>
<dbReference type="InterPro" id="IPR001347">
    <property type="entry name" value="SIS_dom"/>
</dbReference>
<dbReference type="RefSeq" id="WP_268045534.1">
    <property type="nucleotide sequence ID" value="NZ_CP104064.1"/>
</dbReference>
<dbReference type="InterPro" id="IPR047640">
    <property type="entry name" value="RpiR-like"/>
</dbReference>
<keyword evidence="2" id="KW-0238">DNA-binding</keyword>
<dbReference type="Pfam" id="PF01418">
    <property type="entry name" value="HTH_6"/>
    <property type="match status" value="1"/>
</dbReference>
<dbReference type="Gene3D" id="3.40.50.10490">
    <property type="entry name" value="Glucose-6-phosphate isomerase like protein, domain 1"/>
    <property type="match status" value="1"/>
</dbReference>
<proteinExistence type="predicted"/>
<dbReference type="Proteomes" id="UP001164803">
    <property type="component" value="Chromosome"/>
</dbReference>
<dbReference type="InterPro" id="IPR009057">
    <property type="entry name" value="Homeodomain-like_sf"/>
</dbReference>
<accession>A0ABY6Z6W5</accession>
<dbReference type="Pfam" id="PF01380">
    <property type="entry name" value="SIS"/>
    <property type="match status" value="1"/>
</dbReference>
<dbReference type="SUPFAM" id="SSF46689">
    <property type="entry name" value="Homeodomain-like"/>
    <property type="match status" value="1"/>
</dbReference>
<dbReference type="PANTHER" id="PTHR30514">
    <property type="entry name" value="GLUCOKINASE"/>
    <property type="match status" value="1"/>
</dbReference>
<organism evidence="5 6">
    <name type="scientific">Alicyclobacillus dauci</name>
    <dbReference type="NCBI Taxonomy" id="1475485"/>
    <lineage>
        <taxon>Bacteria</taxon>
        <taxon>Bacillati</taxon>
        <taxon>Bacillota</taxon>
        <taxon>Bacilli</taxon>
        <taxon>Bacillales</taxon>
        <taxon>Alicyclobacillaceae</taxon>
        <taxon>Alicyclobacillus</taxon>
    </lineage>
</organism>
<evidence type="ECO:0000259" key="4">
    <source>
        <dbReference type="PROSITE" id="PS51071"/>
    </source>
</evidence>
<dbReference type="PROSITE" id="PS51071">
    <property type="entry name" value="HTH_RPIR"/>
    <property type="match status" value="1"/>
</dbReference>
<dbReference type="Gene3D" id="1.10.10.10">
    <property type="entry name" value="Winged helix-like DNA-binding domain superfamily/Winged helix DNA-binding domain"/>
    <property type="match status" value="1"/>
</dbReference>
<dbReference type="InterPro" id="IPR035472">
    <property type="entry name" value="RpiR-like_SIS"/>
</dbReference>
<keyword evidence="3" id="KW-0804">Transcription</keyword>
<gene>
    <name evidence="5" type="ORF">NZD86_05750</name>
</gene>
<dbReference type="SUPFAM" id="SSF53697">
    <property type="entry name" value="SIS domain"/>
    <property type="match status" value="1"/>
</dbReference>
<evidence type="ECO:0000313" key="6">
    <source>
        <dbReference type="Proteomes" id="UP001164803"/>
    </source>
</evidence>
<dbReference type="EMBL" id="CP104064">
    <property type="protein sequence ID" value="WAH37994.1"/>
    <property type="molecule type" value="Genomic_DNA"/>
</dbReference>